<feature type="compositionally biased region" description="Polar residues" evidence="1">
    <location>
        <begin position="405"/>
        <end position="431"/>
    </location>
</feature>
<proteinExistence type="predicted"/>
<dbReference type="AlphaFoldDB" id="A0A430QK58"/>
<feature type="region of interest" description="Disordered" evidence="1">
    <location>
        <begin position="117"/>
        <end position="140"/>
    </location>
</feature>
<feature type="region of interest" description="Disordered" evidence="1">
    <location>
        <begin position="230"/>
        <end position="250"/>
    </location>
</feature>
<sequence>MLKVDDLVLLELKMHSESSPQFDLLMDSVIPLSPSKFKQLLIDIISELIVSWSPDGSIHYGKDPLVASIQTDNYSSDQNVLLQREPKGTDSSDSLHNWIDINVKTQSCESDLKDLNQSQAEGHAEAKTVMPGEESSQSLAQKDKSFTPVVLAHNARLRQSLVARHAPRPFVCKMIRSASCYGEEGTSSLVQERDLGSFEPEGVAGANCRDLGCSKVESEIQIRMETISAPSNKSEANSTEVVKRKETETSITENVGHKDSLQEFSHTVPVRKPNTKVDVSPLRERMANNFASKKLLVKVVKAEKLSVKKSYSRGRAELLLIHLLTKPNSDGDLETNSVNISDTIRRQIPLIDRSGSLLEGTSASNIVASPAIQSVCGGNSLSVTNQSISTNTNAAATEDFRSRASPGSSQIRFSSSRTTQPPSIHNPNQDHQPTDHCCAFSHSASSEFPNAKSTFLTHNKNITEHIMQSVVEHIQTDSGEETDNLSTSRDSDVVRQSSKDITNEIKVGGILKTGNLSSPISCRRANYELHTIRSVDEEHPSIPSSPLIYDTTKLSETSSEGHGSSCDLNEQFKESVSSNEQHVFQGASESDSKQGDILCKRSALLGSTGTNLSNNLESASMLLRVDSPVSLDSPSVSSRPHSLASRLKPTRILNSSVLRSGRRSTTDEPTGSCGNVNSLALLGPSRQLAGVVAGLSSLASDSTTAPSAAALASAMAVVGATGNWQPQLPIDSDTAQLLSGSTVFSDLLSRRDSKLEASDDSSVPPHSNVSSFGPPVHFVPPPTYVAADSPGTFTALSQPRRSDASNLSLFRIFRHKKKRFRSVGAEKLVYWETNNLDDLDAISTEGYHRILQDDDCEICDIDQSRNK</sequence>
<organism evidence="2 3">
    <name type="scientific">Schistosoma bovis</name>
    <name type="common">Blood fluke</name>
    <dbReference type="NCBI Taxonomy" id="6184"/>
    <lineage>
        <taxon>Eukaryota</taxon>
        <taxon>Metazoa</taxon>
        <taxon>Spiralia</taxon>
        <taxon>Lophotrochozoa</taxon>
        <taxon>Platyhelminthes</taxon>
        <taxon>Trematoda</taxon>
        <taxon>Digenea</taxon>
        <taxon>Strigeidida</taxon>
        <taxon>Schistosomatoidea</taxon>
        <taxon>Schistosomatidae</taxon>
        <taxon>Schistosoma</taxon>
    </lineage>
</organism>
<keyword evidence="3" id="KW-1185">Reference proteome</keyword>
<evidence type="ECO:0000313" key="2">
    <source>
        <dbReference type="EMBL" id="RTG88071.1"/>
    </source>
</evidence>
<feature type="compositionally biased region" description="Polar residues" evidence="1">
    <location>
        <begin position="230"/>
        <end position="240"/>
    </location>
</feature>
<accession>A0A430QK58</accession>
<dbReference type="STRING" id="6184.A0A430QK58"/>
<feature type="compositionally biased region" description="Polar residues" evidence="1">
    <location>
        <begin position="760"/>
        <end position="771"/>
    </location>
</feature>
<dbReference type="Proteomes" id="UP000290809">
    <property type="component" value="Unassembled WGS sequence"/>
</dbReference>
<comment type="caution">
    <text evidence="2">The sequence shown here is derived from an EMBL/GenBank/DDBJ whole genome shotgun (WGS) entry which is preliminary data.</text>
</comment>
<feature type="region of interest" description="Disordered" evidence="1">
    <location>
        <begin position="755"/>
        <end position="774"/>
    </location>
</feature>
<gene>
    <name evidence="2" type="ORF">DC041_0008624</name>
</gene>
<dbReference type="EMBL" id="QMKO01001615">
    <property type="protein sequence ID" value="RTG88071.1"/>
    <property type="molecule type" value="Genomic_DNA"/>
</dbReference>
<evidence type="ECO:0000256" key="1">
    <source>
        <dbReference type="SAM" id="MobiDB-lite"/>
    </source>
</evidence>
<protein>
    <submittedName>
        <fullName evidence="2">Uncharacterized protein</fullName>
    </submittedName>
</protein>
<reference evidence="2 3" key="1">
    <citation type="journal article" date="2019" name="PLoS Pathog.">
        <title>Genome sequence of the bovine parasite Schistosoma bovis Tanzania.</title>
        <authorList>
            <person name="Oey H."/>
            <person name="Zakrzewski M."/>
            <person name="Gobert G."/>
            <person name="Gravermann K."/>
            <person name="Stoye J."/>
            <person name="Jones M."/>
            <person name="Mcmanus D."/>
            <person name="Krause L."/>
        </authorList>
    </citation>
    <scope>NUCLEOTIDE SEQUENCE [LARGE SCALE GENOMIC DNA]</scope>
    <source>
        <strain evidence="2 3">TAN1997</strain>
    </source>
</reference>
<name>A0A430QK58_SCHBO</name>
<evidence type="ECO:0000313" key="3">
    <source>
        <dbReference type="Proteomes" id="UP000290809"/>
    </source>
</evidence>
<feature type="region of interest" description="Disordered" evidence="1">
    <location>
        <begin position="476"/>
        <end position="496"/>
    </location>
</feature>
<feature type="region of interest" description="Disordered" evidence="1">
    <location>
        <begin position="396"/>
        <end position="433"/>
    </location>
</feature>